<gene>
    <name evidence="1" type="ORF">METZ01_LOCUS239927</name>
</gene>
<evidence type="ECO:0000313" key="1">
    <source>
        <dbReference type="EMBL" id="SVB87073.1"/>
    </source>
</evidence>
<reference evidence="1" key="1">
    <citation type="submission" date="2018-05" db="EMBL/GenBank/DDBJ databases">
        <authorList>
            <person name="Lanie J.A."/>
            <person name="Ng W.-L."/>
            <person name="Kazmierczak K.M."/>
            <person name="Andrzejewski T.M."/>
            <person name="Davidsen T.M."/>
            <person name="Wayne K.J."/>
            <person name="Tettelin H."/>
            <person name="Glass J.I."/>
            <person name="Rusch D."/>
            <person name="Podicherti R."/>
            <person name="Tsui H.-C.T."/>
            <person name="Winkler M.E."/>
        </authorList>
    </citation>
    <scope>NUCLEOTIDE SEQUENCE</scope>
</reference>
<organism evidence="1">
    <name type="scientific">marine metagenome</name>
    <dbReference type="NCBI Taxonomy" id="408172"/>
    <lineage>
        <taxon>unclassified sequences</taxon>
        <taxon>metagenomes</taxon>
        <taxon>ecological metagenomes</taxon>
    </lineage>
</organism>
<dbReference type="SUPFAM" id="SSF102405">
    <property type="entry name" value="MCP/YpsA-like"/>
    <property type="match status" value="1"/>
</dbReference>
<accession>A0A382HK80</accession>
<name>A0A382HK80_9ZZZZ</name>
<dbReference type="EMBL" id="UINC01061471">
    <property type="protein sequence ID" value="SVB87073.1"/>
    <property type="molecule type" value="Genomic_DNA"/>
</dbReference>
<proteinExistence type="predicted"/>
<dbReference type="AlphaFoldDB" id="A0A382HK80"/>
<sequence>MTIKSLTIYCSSSDNLTSDYYDLAEKLGKFLSRKSIQIIYGGGSVG</sequence>
<dbReference type="Gene3D" id="3.40.50.450">
    <property type="match status" value="1"/>
</dbReference>
<evidence type="ECO:0008006" key="2">
    <source>
        <dbReference type="Google" id="ProtNLM"/>
    </source>
</evidence>
<feature type="non-terminal residue" evidence="1">
    <location>
        <position position="46"/>
    </location>
</feature>
<protein>
    <recommendedName>
        <fullName evidence="2">TIGR00730 family Rossman fold protein</fullName>
    </recommendedName>
</protein>